<accession>A0A0C9ZIR3</accession>
<organism evidence="1 2">
    <name type="scientific">Pisolithus microcarpus 441</name>
    <dbReference type="NCBI Taxonomy" id="765257"/>
    <lineage>
        <taxon>Eukaryota</taxon>
        <taxon>Fungi</taxon>
        <taxon>Dikarya</taxon>
        <taxon>Basidiomycota</taxon>
        <taxon>Agaricomycotina</taxon>
        <taxon>Agaricomycetes</taxon>
        <taxon>Agaricomycetidae</taxon>
        <taxon>Boletales</taxon>
        <taxon>Sclerodermatineae</taxon>
        <taxon>Pisolithaceae</taxon>
        <taxon>Pisolithus</taxon>
    </lineage>
</organism>
<dbReference type="Proteomes" id="UP000054018">
    <property type="component" value="Unassembled WGS sequence"/>
</dbReference>
<reference evidence="2" key="2">
    <citation type="submission" date="2015-01" db="EMBL/GenBank/DDBJ databases">
        <title>Evolutionary Origins and Diversification of the Mycorrhizal Mutualists.</title>
        <authorList>
            <consortium name="DOE Joint Genome Institute"/>
            <consortium name="Mycorrhizal Genomics Consortium"/>
            <person name="Kohler A."/>
            <person name="Kuo A."/>
            <person name="Nagy L.G."/>
            <person name="Floudas D."/>
            <person name="Copeland A."/>
            <person name="Barry K.W."/>
            <person name="Cichocki N."/>
            <person name="Veneault-Fourrey C."/>
            <person name="LaButti K."/>
            <person name="Lindquist E.A."/>
            <person name="Lipzen A."/>
            <person name="Lundell T."/>
            <person name="Morin E."/>
            <person name="Murat C."/>
            <person name="Riley R."/>
            <person name="Ohm R."/>
            <person name="Sun H."/>
            <person name="Tunlid A."/>
            <person name="Henrissat B."/>
            <person name="Grigoriev I.V."/>
            <person name="Hibbett D.S."/>
            <person name="Martin F."/>
        </authorList>
    </citation>
    <scope>NUCLEOTIDE SEQUENCE [LARGE SCALE GENOMIC DNA]</scope>
    <source>
        <strain evidence="2">441</strain>
    </source>
</reference>
<reference evidence="1 2" key="1">
    <citation type="submission" date="2014-04" db="EMBL/GenBank/DDBJ databases">
        <authorList>
            <consortium name="DOE Joint Genome Institute"/>
            <person name="Kuo A."/>
            <person name="Kohler A."/>
            <person name="Costa M.D."/>
            <person name="Nagy L.G."/>
            <person name="Floudas D."/>
            <person name="Copeland A."/>
            <person name="Barry K.W."/>
            <person name="Cichocki N."/>
            <person name="Veneault-Fourrey C."/>
            <person name="LaButti K."/>
            <person name="Lindquist E.A."/>
            <person name="Lipzen A."/>
            <person name="Lundell T."/>
            <person name="Morin E."/>
            <person name="Murat C."/>
            <person name="Sun H."/>
            <person name="Tunlid A."/>
            <person name="Henrissat B."/>
            <person name="Grigoriev I.V."/>
            <person name="Hibbett D.S."/>
            <person name="Martin F."/>
            <person name="Nordberg H.P."/>
            <person name="Cantor M.N."/>
            <person name="Hua S.X."/>
        </authorList>
    </citation>
    <scope>NUCLEOTIDE SEQUENCE [LARGE SCALE GENOMIC DNA]</scope>
    <source>
        <strain evidence="1 2">441</strain>
    </source>
</reference>
<protein>
    <submittedName>
        <fullName evidence="1">Uncharacterized protein</fullName>
    </submittedName>
</protein>
<dbReference type="EMBL" id="KN833690">
    <property type="protein sequence ID" value="KIK29131.1"/>
    <property type="molecule type" value="Genomic_DNA"/>
</dbReference>
<keyword evidence="2" id="KW-1185">Reference proteome</keyword>
<name>A0A0C9ZIR3_9AGAM</name>
<dbReference type="STRING" id="765257.A0A0C9ZIR3"/>
<evidence type="ECO:0000313" key="1">
    <source>
        <dbReference type="EMBL" id="KIK29131.1"/>
    </source>
</evidence>
<gene>
    <name evidence="1" type="ORF">PISMIDRAFT_672534</name>
</gene>
<proteinExistence type="predicted"/>
<dbReference type="OrthoDB" id="20681at2759"/>
<dbReference type="AlphaFoldDB" id="A0A0C9ZIR3"/>
<sequence length="163" mass="17955">MASIRSSPRQILSILRQPRTCQRFGPTAVGLRNIHVSPTRMADRPTTLTNILASDIPPPVQVLSVSKTGIKLADGLVLSGPVIFLDGKVFLWDVPNGGFNPVVSTAQPRSGKGSGMEKWEGWTNEHWSIFEVVVPKPGVYSKLHGRRSLKCAQKFWYLARVHG</sequence>
<evidence type="ECO:0000313" key="2">
    <source>
        <dbReference type="Proteomes" id="UP000054018"/>
    </source>
</evidence>
<dbReference type="HOGENOM" id="CLU_1627746_0_0_1"/>